<dbReference type="InterPro" id="IPR016181">
    <property type="entry name" value="Acyl_CoA_acyltransferase"/>
</dbReference>
<feature type="domain" description="N-acetyltransferase" evidence="1">
    <location>
        <begin position="6"/>
        <end position="154"/>
    </location>
</feature>
<dbReference type="AlphaFoldDB" id="A0A7J4IXU4"/>
<evidence type="ECO:0000313" key="2">
    <source>
        <dbReference type="EMBL" id="HIH10373.1"/>
    </source>
</evidence>
<dbReference type="EMBL" id="DUGC01000111">
    <property type="protein sequence ID" value="HIH10373.1"/>
    <property type="molecule type" value="Genomic_DNA"/>
</dbReference>
<dbReference type="SUPFAM" id="SSF55729">
    <property type="entry name" value="Acyl-CoA N-acyltransferases (Nat)"/>
    <property type="match status" value="1"/>
</dbReference>
<proteinExistence type="predicted"/>
<dbReference type="InterPro" id="IPR000182">
    <property type="entry name" value="GNAT_dom"/>
</dbReference>
<accession>A0A7J4IXU4</accession>
<dbReference type="Proteomes" id="UP000565078">
    <property type="component" value="Unassembled WGS sequence"/>
</dbReference>
<dbReference type="GO" id="GO:0016747">
    <property type="term" value="F:acyltransferase activity, transferring groups other than amino-acyl groups"/>
    <property type="evidence" value="ECO:0007669"/>
    <property type="project" value="InterPro"/>
</dbReference>
<gene>
    <name evidence="2" type="ORF">HA254_06950</name>
</gene>
<dbReference type="Pfam" id="PF00583">
    <property type="entry name" value="Acetyltransf_1"/>
    <property type="match status" value="1"/>
</dbReference>
<dbReference type="PROSITE" id="PS51186">
    <property type="entry name" value="GNAT"/>
    <property type="match status" value="1"/>
</dbReference>
<comment type="caution">
    <text evidence="2">The sequence shown here is derived from an EMBL/GenBank/DDBJ whole genome shotgun (WGS) entry which is preliminary data.</text>
</comment>
<evidence type="ECO:0000259" key="1">
    <source>
        <dbReference type="PROSITE" id="PS51186"/>
    </source>
</evidence>
<dbReference type="CDD" id="cd04301">
    <property type="entry name" value="NAT_SF"/>
    <property type="match status" value="1"/>
</dbReference>
<name>A0A7J4IXU4_9ARCH</name>
<dbReference type="Gene3D" id="3.40.630.30">
    <property type="match status" value="1"/>
</dbReference>
<organism evidence="2 3">
    <name type="scientific">Candidatus Iainarchaeum sp</name>
    <dbReference type="NCBI Taxonomy" id="3101447"/>
    <lineage>
        <taxon>Archaea</taxon>
        <taxon>Candidatus Iainarchaeota</taxon>
        <taxon>Candidatus Iainarchaeia</taxon>
        <taxon>Candidatus Iainarchaeales</taxon>
        <taxon>Candidatus Iainarchaeaceae</taxon>
        <taxon>Candidatus Iainarchaeum</taxon>
    </lineage>
</organism>
<reference evidence="3" key="1">
    <citation type="journal article" date="2020" name="bioRxiv">
        <title>A rank-normalized archaeal taxonomy based on genome phylogeny resolves widespread incomplete and uneven classifications.</title>
        <authorList>
            <person name="Rinke C."/>
            <person name="Chuvochina M."/>
            <person name="Mussig A.J."/>
            <person name="Chaumeil P.-A."/>
            <person name="Waite D.W."/>
            <person name="Whitman W.B."/>
            <person name="Parks D.H."/>
            <person name="Hugenholtz P."/>
        </authorList>
    </citation>
    <scope>NUCLEOTIDE SEQUENCE [LARGE SCALE GENOMIC DNA]</scope>
</reference>
<protein>
    <submittedName>
        <fullName evidence="2">GNAT family N-acetyltransferase</fullName>
    </submittedName>
</protein>
<evidence type="ECO:0000313" key="3">
    <source>
        <dbReference type="Proteomes" id="UP000565078"/>
    </source>
</evidence>
<keyword evidence="2" id="KW-0808">Transferase</keyword>
<sequence>MRDKPIMIRLIRQIPDYLIEEFLQSCVPRPTQSFYRKDIKKSSVNVGAFDGENIIGFTCGGNSGYDPGIIMHGIYVKPEYQMTGKGNTAGVGQRLLTKLIMEAGKQGLNLIGSDLNNRSYRMISKIVARIGAKKAENRPFEIGLGKVSMTSLMAAANIRKPARKPK</sequence>